<feature type="domain" description="Ig-like" evidence="3">
    <location>
        <begin position="24"/>
        <end position="126"/>
    </location>
</feature>
<organism evidence="4 5">
    <name type="scientific">Maylandia zebra</name>
    <name type="common">zebra mbuna</name>
    <dbReference type="NCBI Taxonomy" id="106582"/>
    <lineage>
        <taxon>Eukaryota</taxon>
        <taxon>Metazoa</taxon>
        <taxon>Chordata</taxon>
        <taxon>Craniata</taxon>
        <taxon>Vertebrata</taxon>
        <taxon>Euteleostomi</taxon>
        <taxon>Actinopterygii</taxon>
        <taxon>Neopterygii</taxon>
        <taxon>Teleostei</taxon>
        <taxon>Neoteleostei</taxon>
        <taxon>Acanthomorphata</taxon>
        <taxon>Ovalentaria</taxon>
        <taxon>Cichlomorphae</taxon>
        <taxon>Cichliformes</taxon>
        <taxon>Cichlidae</taxon>
        <taxon>African cichlids</taxon>
        <taxon>Pseudocrenilabrinae</taxon>
        <taxon>Haplochromini</taxon>
        <taxon>Maylandia</taxon>
        <taxon>Maylandia zebra complex</taxon>
    </lineage>
</organism>
<reference evidence="4 5" key="1">
    <citation type="journal article" date="2014" name="Nature">
        <title>The genomic substrate for adaptive radiation in African cichlid fish.</title>
        <authorList>
            <person name="Brawand D."/>
            <person name="Wagner C.E."/>
            <person name="Li Y.I."/>
            <person name="Malinsky M."/>
            <person name="Keller I."/>
            <person name="Fan S."/>
            <person name="Simakov O."/>
            <person name="Ng A.Y."/>
            <person name="Lim Z.W."/>
            <person name="Bezault E."/>
            <person name="Turner-Maier J."/>
            <person name="Johnson J."/>
            <person name="Alcazar R."/>
            <person name="Noh H.J."/>
            <person name="Russell P."/>
            <person name="Aken B."/>
            <person name="Alfoldi J."/>
            <person name="Amemiya C."/>
            <person name="Azzouzi N."/>
            <person name="Baroiller J.F."/>
            <person name="Barloy-Hubler F."/>
            <person name="Berlin A."/>
            <person name="Bloomquist R."/>
            <person name="Carleton K.L."/>
            <person name="Conte M.A."/>
            <person name="D'Cotta H."/>
            <person name="Eshel O."/>
            <person name="Gaffney L."/>
            <person name="Galibert F."/>
            <person name="Gante H.F."/>
            <person name="Gnerre S."/>
            <person name="Greuter L."/>
            <person name="Guyon R."/>
            <person name="Haddad N.S."/>
            <person name="Haerty W."/>
            <person name="Harris R.M."/>
            <person name="Hofmann H.A."/>
            <person name="Hourlier T."/>
            <person name="Hulata G."/>
            <person name="Jaffe D.B."/>
            <person name="Lara M."/>
            <person name="Lee A.P."/>
            <person name="MacCallum I."/>
            <person name="Mwaiko S."/>
            <person name="Nikaido M."/>
            <person name="Nishihara H."/>
            <person name="Ozouf-Costaz C."/>
            <person name="Penman D.J."/>
            <person name="Przybylski D."/>
            <person name="Rakotomanga M."/>
            <person name="Renn S.C.P."/>
            <person name="Ribeiro F.J."/>
            <person name="Ron M."/>
            <person name="Salzburger W."/>
            <person name="Sanchez-Pulido L."/>
            <person name="Santos M.E."/>
            <person name="Searle S."/>
            <person name="Sharpe T."/>
            <person name="Swofford R."/>
            <person name="Tan F.J."/>
            <person name="Williams L."/>
            <person name="Young S."/>
            <person name="Yin S."/>
            <person name="Okada N."/>
            <person name="Kocher T.D."/>
            <person name="Miska E.A."/>
            <person name="Lander E.S."/>
            <person name="Venkatesh B."/>
            <person name="Fernald R.D."/>
            <person name="Meyer A."/>
            <person name="Ponting C.P."/>
            <person name="Streelman J.T."/>
            <person name="Lindblad-Toh K."/>
            <person name="Seehausen O."/>
            <person name="Di Palma F."/>
        </authorList>
    </citation>
    <scope>NUCLEOTIDE SEQUENCE</scope>
</reference>
<dbReference type="InterPro" id="IPR003599">
    <property type="entry name" value="Ig_sub"/>
</dbReference>
<evidence type="ECO:0000256" key="2">
    <source>
        <dbReference type="SAM" id="Phobius"/>
    </source>
</evidence>
<dbReference type="GeneTree" id="ENSGT00940000174429"/>
<keyword evidence="1" id="KW-0393">Immunoglobulin domain</keyword>
<keyword evidence="2" id="KW-0472">Membrane</keyword>
<accession>A0A3P9BSJ9</accession>
<dbReference type="InterPro" id="IPR036179">
    <property type="entry name" value="Ig-like_dom_sf"/>
</dbReference>
<feature type="transmembrane region" description="Helical" evidence="2">
    <location>
        <begin position="15"/>
        <end position="34"/>
    </location>
</feature>
<dbReference type="InterPro" id="IPR007110">
    <property type="entry name" value="Ig-like_dom"/>
</dbReference>
<evidence type="ECO:0000313" key="5">
    <source>
        <dbReference type="Proteomes" id="UP000265160"/>
    </source>
</evidence>
<reference evidence="4" key="3">
    <citation type="submission" date="2025-09" db="UniProtKB">
        <authorList>
            <consortium name="Ensembl"/>
        </authorList>
    </citation>
    <scope>IDENTIFICATION</scope>
</reference>
<dbReference type="InterPro" id="IPR013783">
    <property type="entry name" value="Ig-like_fold"/>
</dbReference>
<keyword evidence="2" id="KW-1133">Transmembrane helix</keyword>
<evidence type="ECO:0000313" key="4">
    <source>
        <dbReference type="Ensembl" id="ENSMZEP00005012910.1"/>
    </source>
</evidence>
<dbReference type="InterPro" id="IPR013151">
    <property type="entry name" value="Immunoglobulin_dom"/>
</dbReference>
<name>A0A3P9BSJ9_9CICH</name>
<dbReference type="Ensembl" id="ENSMZET00005013356.1">
    <property type="protein sequence ID" value="ENSMZEP00005012910.1"/>
    <property type="gene ID" value="ENSMZEG00005009700.1"/>
</dbReference>
<keyword evidence="5" id="KW-1185">Reference proteome</keyword>
<dbReference type="AlphaFoldDB" id="A0A3P9BSJ9"/>
<dbReference type="Gene3D" id="2.60.40.10">
    <property type="entry name" value="Immunoglobulins"/>
    <property type="match status" value="1"/>
</dbReference>
<dbReference type="SMART" id="SM00409">
    <property type="entry name" value="IG"/>
    <property type="match status" value="1"/>
</dbReference>
<dbReference type="Pfam" id="PF00047">
    <property type="entry name" value="ig"/>
    <property type="match status" value="1"/>
</dbReference>
<dbReference type="PROSITE" id="PS50835">
    <property type="entry name" value="IG_LIKE"/>
    <property type="match status" value="1"/>
</dbReference>
<evidence type="ECO:0000256" key="1">
    <source>
        <dbReference type="ARBA" id="ARBA00023319"/>
    </source>
</evidence>
<reference evidence="4" key="2">
    <citation type="submission" date="2025-08" db="UniProtKB">
        <authorList>
            <consortium name="Ensembl"/>
        </authorList>
    </citation>
    <scope>IDENTIFICATION</scope>
</reference>
<proteinExistence type="predicted"/>
<protein>
    <recommendedName>
        <fullName evidence="3">Ig-like domain-containing protein</fullName>
    </recommendedName>
</protein>
<dbReference type="Proteomes" id="UP000265160">
    <property type="component" value="LG11"/>
</dbReference>
<dbReference type="SUPFAM" id="SSF48726">
    <property type="entry name" value="Immunoglobulin"/>
    <property type="match status" value="1"/>
</dbReference>
<evidence type="ECO:0000259" key="3">
    <source>
        <dbReference type="PROSITE" id="PS50835"/>
    </source>
</evidence>
<keyword evidence="2" id="KW-0812">Transmembrane</keyword>
<sequence length="177" mass="19309">KAVSYPSTSFDQVDFSLHNLAVSPILTLGFFYVLDNLEVRYLQKTFTPSIGSSVTLTCEAHYDFESCGVVHVVWHDVTSGSVELINPKKYFTTVSETISEGKRRRLVVTEILNVTPKDAGTFQCKALCTASGETAMGHFITVVVKASLTVLALSFLARSSKKPNHGTGNCINCIVLL</sequence>